<feature type="region of interest" description="Disordered" evidence="1">
    <location>
        <begin position="37"/>
        <end position="62"/>
    </location>
</feature>
<dbReference type="InterPro" id="IPR039564">
    <property type="entry name" value="Peptidase_C39-like"/>
</dbReference>
<sequence length="280" mass="31623">MNEKRKQQVLRHKIVLATLGIVVIILGSVLWAKKSQKNEKPSESSNVTAAKTIQQKTQEKTTEERIEEARQLGIEKGYPESLMEAFEMNPQEVLPLVEQYEKLKDQEPVSDIGSDYIEGSIPTLYQWDERWGLASYGSSLLVRAGCGPTALSMVMIYVTGDPSFVPSWVAGYSMQRGLVDEDNLTLWQLMRVLPEDYGITVTEGHPSDEEWVKNTLNEGHPIICSMGPGDFTGEGHFIVVTEYKEDGTVVVHDPFRKVNTIKEWKYADIIPQINAIWAYN</sequence>
<proteinExistence type="predicted"/>
<dbReference type="RefSeq" id="WP_262066518.1">
    <property type="nucleotide sequence ID" value="NZ_JAMXOD010000013.1"/>
</dbReference>
<evidence type="ECO:0000256" key="2">
    <source>
        <dbReference type="SAM" id="Phobius"/>
    </source>
</evidence>
<evidence type="ECO:0000313" key="5">
    <source>
        <dbReference type="Proteomes" id="UP001523566"/>
    </source>
</evidence>
<keyword evidence="5" id="KW-1185">Reference proteome</keyword>
<evidence type="ECO:0000313" key="4">
    <source>
        <dbReference type="EMBL" id="MCP1102732.1"/>
    </source>
</evidence>
<keyword evidence="2" id="KW-1133">Transmembrane helix</keyword>
<gene>
    <name evidence="4" type="ORF">NK125_09915</name>
</gene>
<protein>
    <submittedName>
        <fullName evidence="4">C39 family peptidase</fullName>
    </submittedName>
</protein>
<reference evidence="4 5" key="1">
    <citation type="journal article" date="2022" name="Genome Biol. Evol.">
        <title>Host diet, physiology and behaviors set the stage for Lachnospiraceae cladogenesis.</title>
        <authorList>
            <person name="Vera-Ponce De Leon A."/>
            <person name="Schneider M."/>
            <person name="Jahnes B.C."/>
            <person name="Sadowski V."/>
            <person name="Camuy-Velez L.A."/>
            <person name="Duan J."/>
            <person name="Sabree Z.L."/>
        </authorList>
    </citation>
    <scope>NUCLEOTIDE SEQUENCE [LARGE SCALE GENOMIC DNA]</scope>
    <source>
        <strain evidence="4 5">PAL113</strain>
    </source>
</reference>
<dbReference type="Pfam" id="PF13529">
    <property type="entry name" value="Peptidase_C39_2"/>
    <property type="match status" value="1"/>
</dbReference>
<dbReference type="EMBL" id="JAMZFW010000013">
    <property type="protein sequence ID" value="MCP1102732.1"/>
    <property type="molecule type" value="Genomic_DNA"/>
</dbReference>
<organism evidence="4 5">
    <name type="scientific">Aequitasia blattaphilus</name>
    <dbReference type="NCBI Taxonomy" id="2949332"/>
    <lineage>
        <taxon>Bacteria</taxon>
        <taxon>Bacillati</taxon>
        <taxon>Bacillota</taxon>
        <taxon>Clostridia</taxon>
        <taxon>Lachnospirales</taxon>
        <taxon>Lachnospiraceae</taxon>
        <taxon>Aequitasia</taxon>
    </lineage>
</organism>
<accession>A0ABT1EA96</accession>
<feature type="domain" description="Peptidase C39-like" evidence="3">
    <location>
        <begin position="121"/>
        <end position="254"/>
    </location>
</feature>
<name>A0ABT1EA96_9FIRM</name>
<dbReference type="Gene3D" id="3.90.70.10">
    <property type="entry name" value="Cysteine proteinases"/>
    <property type="match status" value="1"/>
</dbReference>
<keyword evidence="2" id="KW-0812">Transmembrane</keyword>
<keyword evidence="2" id="KW-0472">Membrane</keyword>
<dbReference type="Proteomes" id="UP001523566">
    <property type="component" value="Unassembled WGS sequence"/>
</dbReference>
<evidence type="ECO:0000256" key="1">
    <source>
        <dbReference type="SAM" id="MobiDB-lite"/>
    </source>
</evidence>
<comment type="caution">
    <text evidence="4">The sequence shown here is derived from an EMBL/GenBank/DDBJ whole genome shotgun (WGS) entry which is preliminary data.</text>
</comment>
<feature type="transmembrane region" description="Helical" evidence="2">
    <location>
        <begin position="12"/>
        <end position="32"/>
    </location>
</feature>
<evidence type="ECO:0000259" key="3">
    <source>
        <dbReference type="Pfam" id="PF13529"/>
    </source>
</evidence>